<evidence type="ECO:0000256" key="1">
    <source>
        <dbReference type="SAM" id="Phobius"/>
    </source>
</evidence>
<keyword evidence="3" id="KW-1185">Reference proteome</keyword>
<feature type="transmembrane region" description="Helical" evidence="1">
    <location>
        <begin position="21"/>
        <end position="40"/>
    </location>
</feature>
<dbReference type="AlphaFoldDB" id="A0AAX6E1Z8"/>
<reference evidence="2" key="1">
    <citation type="journal article" date="2023" name="GigaByte">
        <title>Genome assembly of the bearded iris, Iris pallida Lam.</title>
        <authorList>
            <person name="Bruccoleri R.E."/>
            <person name="Oakeley E.J."/>
            <person name="Faust A.M.E."/>
            <person name="Altorfer M."/>
            <person name="Dessus-Babus S."/>
            <person name="Burckhardt D."/>
            <person name="Oertli M."/>
            <person name="Naumann U."/>
            <person name="Petersen F."/>
            <person name="Wong J."/>
        </authorList>
    </citation>
    <scope>NUCLEOTIDE SEQUENCE</scope>
    <source>
        <strain evidence="2">GSM-AAB239-AS_SAM_17_03QT</strain>
    </source>
</reference>
<evidence type="ECO:0000313" key="3">
    <source>
        <dbReference type="Proteomes" id="UP001140949"/>
    </source>
</evidence>
<keyword evidence="1" id="KW-1133">Transmembrane helix</keyword>
<name>A0AAX6E1Z8_IRIPA</name>
<organism evidence="2 3">
    <name type="scientific">Iris pallida</name>
    <name type="common">Sweet iris</name>
    <dbReference type="NCBI Taxonomy" id="29817"/>
    <lineage>
        <taxon>Eukaryota</taxon>
        <taxon>Viridiplantae</taxon>
        <taxon>Streptophyta</taxon>
        <taxon>Embryophyta</taxon>
        <taxon>Tracheophyta</taxon>
        <taxon>Spermatophyta</taxon>
        <taxon>Magnoliopsida</taxon>
        <taxon>Liliopsida</taxon>
        <taxon>Asparagales</taxon>
        <taxon>Iridaceae</taxon>
        <taxon>Iridoideae</taxon>
        <taxon>Irideae</taxon>
        <taxon>Iris</taxon>
    </lineage>
</organism>
<keyword evidence="1" id="KW-0812">Transmembrane</keyword>
<dbReference type="EMBL" id="JANAVB010040617">
    <property type="protein sequence ID" value="KAJ6797980.1"/>
    <property type="molecule type" value="Genomic_DNA"/>
</dbReference>
<comment type="caution">
    <text evidence="2">The sequence shown here is derived from an EMBL/GenBank/DDBJ whole genome shotgun (WGS) entry which is preliminary data.</text>
</comment>
<evidence type="ECO:0000313" key="2">
    <source>
        <dbReference type="EMBL" id="KAJ6797980.1"/>
    </source>
</evidence>
<proteinExistence type="predicted"/>
<sequence length="92" mass="10792">MKVLYAVNRGMLWIWRDVLRYGLLLFVSFCSIGGLCFVVTSDGCLWFRCLKWYGNNRCGMCTLWLDYVVVGQVKNTLWMCIESFCYMNNTVC</sequence>
<dbReference type="Proteomes" id="UP001140949">
    <property type="component" value="Unassembled WGS sequence"/>
</dbReference>
<reference evidence="2" key="2">
    <citation type="submission" date="2023-04" db="EMBL/GenBank/DDBJ databases">
        <authorList>
            <person name="Bruccoleri R.E."/>
            <person name="Oakeley E.J."/>
            <person name="Faust A.-M."/>
            <person name="Dessus-Babus S."/>
            <person name="Altorfer M."/>
            <person name="Burckhardt D."/>
            <person name="Oertli M."/>
            <person name="Naumann U."/>
            <person name="Petersen F."/>
            <person name="Wong J."/>
        </authorList>
    </citation>
    <scope>NUCLEOTIDE SEQUENCE</scope>
    <source>
        <strain evidence="2">GSM-AAB239-AS_SAM_17_03QT</strain>
        <tissue evidence="2">Leaf</tissue>
    </source>
</reference>
<gene>
    <name evidence="2" type="ORF">M6B38_215275</name>
</gene>
<protein>
    <submittedName>
        <fullName evidence="2">Importin beta-like SAD2 isoform X1</fullName>
    </submittedName>
</protein>
<keyword evidence="1" id="KW-0472">Membrane</keyword>
<accession>A0AAX6E1Z8</accession>